<gene>
    <name evidence="8" type="ORF">AW736_21785</name>
</gene>
<comment type="caution">
    <text evidence="8">The sequence shown here is derived from an EMBL/GenBank/DDBJ whole genome shotgun (WGS) entry which is preliminary data.</text>
</comment>
<feature type="region of interest" description="Disordered" evidence="5">
    <location>
        <begin position="306"/>
        <end position="330"/>
    </location>
</feature>
<feature type="signal peptide" evidence="6">
    <location>
        <begin position="1"/>
        <end position="20"/>
    </location>
</feature>
<evidence type="ECO:0000256" key="3">
    <source>
        <dbReference type="PIRSR" id="PIRSR603782-1"/>
    </source>
</evidence>
<feature type="binding site" evidence="3">
    <location>
        <position position="274"/>
    </location>
    <ligand>
        <name>Cu cation</name>
        <dbReference type="ChEBI" id="CHEBI:23378"/>
    </ligand>
</feature>
<sequence>MKFYQMTRAVLCCAAALVFAGGCAPKNEPVARGASGPDAQAANPNEKRYPLTGVILAVDREHRTLRVKHDEIPGFMPAMTMEFSVSVGDAANAKVGQRIRAELVTSEGGDFRLEKIWPDDEASRATMDAASRALAQDTAIRGRAAYREVGELAPAFALLDQDGRVVEAARFRGRQVMLNFIFTRCPVATMCPLAVAKFQQTQRLAAEVGVADLELVSISLDPAYDTPGVLKEYAIQRAIDTGNYSFLTGPDAAIKSLLAQFGVLTKLEGELLNHTLATLLIDENGRIIWRADGSQWEPREFVEKMRKPDEAATATRGMAGRRQSAQGGGV</sequence>
<feature type="binding site" evidence="3">
    <location>
        <position position="191"/>
    </location>
    <ligand>
        <name>Cu cation</name>
        <dbReference type="ChEBI" id="CHEBI:23378"/>
    </ligand>
</feature>
<dbReference type="Proteomes" id="UP000078486">
    <property type="component" value="Unassembled WGS sequence"/>
</dbReference>
<organism evidence="8 9">
    <name type="scientific">Termitidicoccus mucosus</name>
    <dbReference type="NCBI Taxonomy" id="1184151"/>
    <lineage>
        <taxon>Bacteria</taxon>
        <taxon>Pseudomonadati</taxon>
        <taxon>Verrucomicrobiota</taxon>
        <taxon>Opitutia</taxon>
        <taxon>Opitutales</taxon>
        <taxon>Opitutaceae</taxon>
        <taxon>Termitidicoccus</taxon>
    </lineage>
</organism>
<comment type="similarity">
    <text evidence="1">Belongs to the SCO1/2 family.</text>
</comment>
<dbReference type="InterPro" id="IPR013766">
    <property type="entry name" value="Thioredoxin_domain"/>
</dbReference>
<evidence type="ECO:0000259" key="7">
    <source>
        <dbReference type="PROSITE" id="PS51352"/>
    </source>
</evidence>
<protein>
    <recommendedName>
        <fullName evidence="7">Thioredoxin domain-containing protein</fullName>
    </recommendedName>
</protein>
<keyword evidence="9" id="KW-1185">Reference proteome</keyword>
<dbReference type="PANTHER" id="PTHR12151">
    <property type="entry name" value="ELECTRON TRANSPORT PROTIN SCO1/SENC FAMILY MEMBER"/>
    <property type="match status" value="1"/>
</dbReference>
<dbReference type="InterPro" id="IPR042230">
    <property type="entry name" value="CusF_sf"/>
</dbReference>
<name>A0A178IDH6_9BACT</name>
<dbReference type="Pfam" id="PF11604">
    <property type="entry name" value="CusF_Ec"/>
    <property type="match status" value="1"/>
</dbReference>
<feature type="disulfide bond" description="Redox-active" evidence="4">
    <location>
        <begin position="185"/>
        <end position="191"/>
    </location>
</feature>
<proteinExistence type="inferred from homology"/>
<dbReference type="PANTHER" id="PTHR12151:SF25">
    <property type="entry name" value="LINALOOL DEHYDRATASE_ISOMERASE DOMAIN-CONTAINING PROTEIN"/>
    <property type="match status" value="1"/>
</dbReference>
<keyword evidence="2 3" id="KW-0186">Copper</keyword>
<evidence type="ECO:0000256" key="1">
    <source>
        <dbReference type="ARBA" id="ARBA00010996"/>
    </source>
</evidence>
<feature type="compositionally biased region" description="Low complexity" evidence="5">
    <location>
        <begin position="311"/>
        <end position="322"/>
    </location>
</feature>
<dbReference type="Gene3D" id="2.40.50.320">
    <property type="entry name" value="Copper binding periplasmic protein CusF"/>
    <property type="match status" value="1"/>
</dbReference>
<dbReference type="STRING" id="1184151.AW736_21785"/>
<dbReference type="GO" id="GO:0046872">
    <property type="term" value="F:metal ion binding"/>
    <property type="evidence" value="ECO:0007669"/>
    <property type="project" value="UniProtKB-KW"/>
</dbReference>
<evidence type="ECO:0000313" key="8">
    <source>
        <dbReference type="EMBL" id="OAM87671.1"/>
    </source>
</evidence>
<keyword evidence="4" id="KW-1015">Disulfide bond</keyword>
<dbReference type="Pfam" id="PF02630">
    <property type="entry name" value="SCO1-SenC"/>
    <property type="match status" value="1"/>
</dbReference>
<dbReference type="InterPro" id="IPR036249">
    <property type="entry name" value="Thioredoxin-like_sf"/>
</dbReference>
<evidence type="ECO:0000313" key="9">
    <source>
        <dbReference type="Proteomes" id="UP000078486"/>
    </source>
</evidence>
<dbReference type="InterPro" id="IPR003782">
    <property type="entry name" value="SCO1/SenC"/>
</dbReference>
<keyword evidence="3" id="KW-0479">Metal-binding</keyword>
<feature type="chain" id="PRO_5008088688" description="Thioredoxin domain-containing protein" evidence="6">
    <location>
        <begin position="21"/>
        <end position="330"/>
    </location>
</feature>
<dbReference type="AlphaFoldDB" id="A0A178IDH6"/>
<evidence type="ECO:0000256" key="5">
    <source>
        <dbReference type="SAM" id="MobiDB-lite"/>
    </source>
</evidence>
<accession>A0A178IDH6</accession>
<evidence type="ECO:0000256" key="6">
    <source>
        <dbReference type="SAM" id="SignalP"/>
    </source>
</evidence>
<feature type="binding site" evidence="3">
    <location>
        <position position="185"/>
    </location>
    <ligand>
        <name>Cu cation</name>
        <dbReference type="ChEBI" id="CHEBI:23378"/>
    </ligand>
</feature>
<dbReference type="Gene3D" id="3.40.30.10">
    <property type="entry name" value="Glutaredoxin"/>
    <property type="match status" value="1"/>
</dbReference>
<keyword evidence="6" id="KW-0732">Signal</keyword>
<evidence type="ECO:0000256" key="4">
    <source>
        <dbReference type="PIRSR" id="PIRSR603782-2"/>
    </source>
</evidence>
<evidence type="ECO:0000256" key="2">
    <source>
        <dbReference type="ARBA" id="ARBA00023008"/>
    </source>
</evidence>
<reference evidence="8 9" key="1">
    <citation type="submission" date="2016-01" db="EMBL/GenBank/DDBJ databases">
        <title>High potential of lignocellulose degradation of a new Verrucomicrobia species.</title>
        <authorList>
            <person name="Wang Y."/>
            <person name="Shi Y."/>
            <person name="Qiu Z."/>
            <person name="Liu S."/>
            <person name="Yang H."/>
        </authorList>
    </citation>
    <scope>NUCLEOTIDE SEQUENCE [LARGE SCALE GENOMIC DNA]</scope>
    <source>
        <strain evidence="8 9">TSB47</strain>
    </source>
</reference>
<dbReference type="PROSITE" id="PS51352">
    <property type="entry name" value="THIOREDOXIN_2"/>
    <property type="match status" value="1"/>
</dbReference>
<dbReference type="SUPFAM" id="SSF52833">
    <property type="entry name" value="Thioredoxin-like"/>
    <property type="match status" value="1"/>
</dbReference>
<dbReference type="InterPro" id="IPR021647">
    <property type="entry name" value="CusF_Ec"/>
</dbReference>
<feature type="domain" description="Thioredoxin" evidence="7">
    <location>
        <begin position="147"/>
        <end position="307"/>
    </location>
</feature>
<dbReference type="CDD" id="cd02968">
    <property type="entry name" value="SCO"/>
    <property type="match status" value="1"/>
</dbReference>
<dbReference type="RefSeq" id="WP_068772423.1">
    <property type="nucleotide sequence ID" value="NZ_CP109796.1"/>
</dbReference>
<dbReference type="EMBL" id="LRRQ01000166">
    <property type="protein sequence ID" value="OAM87671.1"/>
    <property type="molecule type" value="Genomic_DNA"/>
</dbReference>
<dbReference type="PROSITE" id="PS51257">
    <property type="entry name" value="PROKAR_LIPOPROTEIN"/>
    <property type="match status" value="1"/>
</dbReference>